<organism evidence="7">
    <name type="scientific">Menopon gallinae</name>
    <name type="common">poultry shaft louse</name>
    <dbReference type="NCBI Taxonomy" id="328185"/>
    <lineage>
        <taxon>Eukaryota</taxon>
        <taxon>Metazoa</taxon>
        <taxon>Ecdysozoa</taxon>
        <taxon>Arthropoda</taxon>
        <taxon>Hexapoda</taxon>
        <taxon>Insecta</taxon>
        <taxon>Pterygota</taxon>
        <taxon>Neoptera</taxon>
        <taxon>Paraneoptera</taxon>
        <taxon>Psocodea</taxon>
        <taxon>Troctomorpha</taxon>
        <taxon>Phthiraptera</taxon>
        <taxon>Amblycera</taxon>
        <taxon>Menoponidae</taxon>
        <taxon>Menopon</taxon>
    </lineage>
</organism>
<name>A0AAW2I2I6_9NEOP</name>
<evidence type="ECO:0000256" key="3">
    <source>
        <dbReference type="ARBA" id="ARBA00022837"/>
    </source>
</evidence>
<dbReference type="FunFam" id="1.10.220.10:FF:000010">
    <property type="entry name" value="Annexin"/>
    <property type="match status" value="1"/>
</dbReference>
<dbReference type="Pfam" id="PF00191">
    <property type="entry name" value="Annexin"/>
    <property type="match status" value="4"/>
</dbReference>
<dbReference type="InterPro" id="IPR018502">
    <property type="entry name" value="Annexin_repeat"/>
</dbReference>
<dbReference type="InterPro" id="IPR001464">
    <property type="entry name" value="Annexin"/>
</dbReference>
<protein>
    <recommendedName>
        <fullName evidence="6">Annexin</fullName>
    </recommendedName>
</protein>
<reference evidence="7" key="1">
    <citation type="journal article" date="2024" name="Gigascience">
        <title>Chromosome-level genome of the poultry shaft louse Menopon gallinae provides insight into the host-switching and adaptive evolution of parasitic lice.</title>
        <authorList>
            <person name="Xu Y."/>
            <person name="Ma L."/>
            <person name="Liu S."/>
            <person name="Liang Y."/>
            <person name="Liu Q."/>
            <person name="He Z."/>
            <person name="Tian L."/>
            <person name="Duan Y."/>
            <person name="Cai W."/>
            <person name="Li H."/>
            <person name="Song F."/>
        </authorList>
    </citation>
    <scope>NUCLEOTIDE SEQUENCE</scope>
    <source>
        <strain evidence="7">Cailab_2023a</strain>
    </source>
</reference>
<evidence type="ECO:0000256" key="4">
    <source>
        <dbReference type="ARBA" id="ARBA00023216"/>
    </source>
</evidence>
<dbReference type="GO" id="GO:0001786">
    <property type="term" value="F:phosphatidylserine binding"/>
    <property type="evidence" value="ECO:0007669"/>
    <property type="project" value="TreeGrafter"/>
</dbReference>
<comment type="domain">
    <text evidence="6">A pair of annexin repeats may form one binding site for calcium and phospholipid.</text>
</comment>
<comment type="caution">
    <text evidence="7">The sequence shown here is derived from an EMBL/GenBank/DDBJ whole genome shotgun (WGS) entry which is preliminary data.</text>
</comment>
<proteinExistence type="inferred from homology"/>
<dbReference type="GO" id="GO:0005886">
    <property type="term" value="C:plasma membrane"/>
    <property type="evidence" value="ECO:0007669"/>
    <property type="project" value="TreeGrafter"/>
</dbReference>
<dbReference type="GO" id="GO:0005509">
    <property type="term" value="F:calcium ion binding"/>
    <property type="evidence" value="ECO:0007669"/>
    <property type="project" value="InterPro"/>
</dbReference>
<evidence type="ECO:0000313" key="7">
    <source>
        <dbReference type="EMBL" id="KAL0275872.1"/>
    </source>
</evidence>
<dbReference type="EMBL" id="JARGDH010000002">
    <property type="protein sequence ID" value="KAL0275872.1"/>
    <property type="molecule type" value="Genomic_DNA"/>
</dbReference>
<dbReference type="AlphaFoldDB" id="A0AAW2I2I6"/>
<dbReference type="PROSITE" id="PS51897">
    <property type="entry name" value="ANNEXIN_2"/>
    <property type="match status" value="4"/>
</dbReference>
<dbReference type="PROSITE" id="PS00223">
    <property type="entry name" value="ANNEXIN_1"/>
    <property type="match status" value="1"/>
</dbReference>
<evidence type="ECO:0000256" key="5">
    <source>
        <dbReference type="ARBA" id="ARBA00023302"/>
    </source>
</evidence>
<dbReference type="InterPro" id="IPR037104">
    <property type="entry name" value="Annexin_sf"/>
</dbReference>
<sequence>MSTPQYYPAKCIPTVVPADPFNAQEDAAVLKKAMKGLGTDEKAIIEVLGKRGIVQRLEIAETFKSLYGKDLVSELKSELGGKFEDAIVALMTPLPQFYAKELHDAVSGLGTDEEAIIEILCTLSNYGIKTISTYYENLFGKSLEKDLKGDTSGHFKRLCVSLVQGNRDENPEVDRAAALADAQSLVSAGEGKWGTDESTFNAILVSRSYQQLRQIFAEYENMTGHDIEKAIKREFSGSIEKGMLAIVKCVKSKVGFFAERLHDSMAGLGTKDKTLIRIIVSRSEIDLGDIKQAFEQKYGKSLESWISVSSCILFATLPIRKARSRPSRHG</sequence>
<evidence type="ECO:0000256" key="2">
    <source>
        <dbReference type="ARBA" id="ARBA00022737"/>
    </source>
</evidence>
<dbReference type="PANTHER" id="PTHR10502:SF233">
    <property type="entry name" value="ANNEXIN B9"/>
    <property type="match status" value="1"/>
</dbReference>
<dbReference type="FunFam" id="1.10.220.10:FF:000001">
    <property type="entry name" value="Annexin"/>
    <property type="match status" value="1"/>
</dbReference>
<gene>
    <name evidence="7" type="ORF">PYX00_003598</name>
</gene>
<dbReference type="GO" id="GO:0005634">
    <property type="term" value="C:nucleus"/>
    <property type="evidence" value="ECO:0007669"/>
    <property type="project" value="TreeGrafter"/>
</dbReference>
<dbReference type="FunFam" id="1.10.220.10:FF:000004">
    <property type="entry name" value="Annexin"/>
    <property type="match status" value="1"/>
</dbReference>
<dbReference type="Gene3D" id="1.10.220.10">
    <property type="entry name" value="Annexin"/>
    <property type="match status" value="4"/>
</dbReference>
<keyword evidence="4 6" id="KW-0041">Annexin</keyword>
<dbReference type="GO" id="GO:0012506">
    <property type="term" value="C:vesicle membrane"/>
    <property type="evidence" value="ECO:0007669"/>
    <property type="project" value="TreeGrafter"/>
</dbReference>
<accession>A0AAW2I2I6</accession>
<dbReference type="SUPFAM" id="SSF47874">
    <property type="entry name" value="Annexin"/>
    <property type="match status" value="1"/>
</dbReference>
<dbReference type="SMART" id="SM00335">
    <property type="entry name" value="ANX"/>
    <property type="match status" value="4"/>
</dbReference>
<dbReference type="InterPro" id="IPR018252">
    <property type="entry name" value="Annexin_repeat_CS"/>
</dbReference>
<dbReference type="FunFam" id="1.10.220.10:FF:000002">
    <property type="entry name" value="Annexin"/>
    <property type="match status" value="1"/>
</dbReference>
<keyword evidence="5 6" id="KW-0111">Calcium/phospholipid-binding</keyword>
<keyword evidence="2 6" id="KW-0677">Repeat</keyword>
<dbReference type="GO" id="GO:0005544">
    <property type="term" value="F:calcium-dependent phospholipid binding"/>
    <property type="evidence" value="ECO:0007669"/>
    <property type="project" value="UniProtKB-KW"/>
</dbReference>
<keyword evidence="3 6" id="KW-0106">Calcium</keyword>
<comment type="similarity">
    <text evidence="1 6">Belongs to the annexin family.</text>
</comment>
<evidence type="ECO:0000256" key="1">
    <source>
        <dbReference type="ARBA" id="ARBA00007831"/>
    </source>
</evidence>
<dbReference type="PANTHER" id="PTHR10502">
    <property type="entry name" value="ANNEXIN"/>
    <property type="match status" value="1"/>
</dbReference>
<dbReference type="PRINTS" id="PR00196">
    <property type="entry name" value="ANNEXIN"/>
</dbReference>
<evidence type="ECO:0000256" key="6">
    <source>
        <dbReference type="RuleBase" id="RU003540"/>
    </source>
</evidence>
<dbReference type="GO" id="GO:0032509">
    <property type="term" value="P:endosome transport via multivesicular body sorting pathway"/>
    <property type="evidence" value="ECO:0007669"/>
    <property type="project" value="TreeGrafter"/>
</dbReference>
<dbReference type="GO" id="GO:0005737">
    <property type="term" value="C:cytoplasm"/>
    <property type="evidence" value="ECO:0007669"/>
    <property type="project" value="TreeGrafter"/>
</dbReference>